<sequence length="118" mass="12262">MKRLLARLHLTHPGHFVSGLTIWGTWFVAVYGGLSVACAVVPPDPGLGALTSINASLLIVSAITAACLVALSLGCFAAAREHVGRQHFNALVSAWLYAFSAVAVVFVALPIIGVPPCL</sequence>
<accession>A0ABT2EEC5</accession>
<keyword evidence="1" id="KW-1133">Transmembrane helix</keyword>
<dbReference type="EMBL" id="JAJISC010000005">
    <property type="protein sequence ID" value="MCS2609915.1"/>
    <property type="molecule type" value="Genomic_DNA"/>
</dbReference>
<evidence type="ECO:0000256" key="1">
    <source>
        <dbReference type="SAM" id="Phobius"/>
    </source>
</evidence>
<feature type="transmembrane region" description="Helical" evidence="1">
    <location>
        <begin position="55"/>
        <end position="79"/>
    </location>
</feature>
<keyword evidence="3" id="KW-1185">Reference proteome</keyword>
<name>A0ABT2EEC5_9GAMM</name>
<comment type="caution">
    <text evidence="2">The sequence shown here is derived from an EMBL/GenBank/DDBJ whole genome shotgun (WGS) entry which is preliminary data.</text>
</comment>
<gene>
    <name evidence="2" type="ORF">LLY24_11390</name>
</gene>
<evidence type="ECO:0000313" key="3">
    <source>
        <dbReference type="Proteomes" id="UP001165542"/>
    </source>
</evidence>
<proteinExistence type="predicted"/>
<keyword evidence="1" id="KW-0472">Membrane</keyword>
<feature type="transmembrane region" description="Helical" evidence="1">
    <location>
        <begin position="91"/>
        <end position="112"/>
    </location>
</feature>
<dbReference type="RefSeq" id="WP_259036424.1">
    <property type="nucleotide sequence ID" value="NZ_JAJISC010000005.1"/>
</dbReference>
<dbReference type="Proteomes" id="UP001165542">
    <property type="component" value="Unassembled WGS sequence"/>
</dbReference>
<keyword evidence="1" id="KW-0812">Transmembrane</keyword>
<evidence type="ECO:0000313" key="2">
    <source>
        <dbReference type="EMBL" id="MCS2609915.1"/>
    </source>
</evidence>
<protein>
    <submittedName>
        <fullName evidence="2">Uncharacterized protein</fullName>
    </submittedName>
</protein>
<feature type="transmembrane region" description="Helical" evidence="1">
    <location>
        <begin position="20"/>
        <end position="43"/>
    </location>
</feature>
<organism evidence="2 3">
    <name type="scientific">Halomonas dongshanensis</name>
    <dbReference type="NCBI Taxonomy" id="2890835"/>
    <lineage>
        <taxon>Bacteria</taxon>
        <taxon>Pseudomonadati</taxon>
        <taxon>Pseudomonadota</taxon>
        <taxon>Gammaproteobacteria</taxon>
        <taxon>Oceanospirillales</taxon>
        <taxon>Halomonadaceae</taxon>
        <taxon>Halomonas</taxon>
    </lineage>
</organism>
<reference evidence="2" key="1">
    <citation type="submission" date="2021-11" db="EMBL/GenBank/DDBJ databases">
        <title>Halomonas sp., isolated from a coastal aquaculture zone in Dongshan Bay.</title>
        <authorList>
            <person name="Lin W."/>
        </authorList>
    </citation>
    <scope>NUCLEOTIDE SEQUENCE</scope>
    <source>
        <strain evidence="2">Yzlin-01</strain>
    </source>
</reference>